<evidence type="ECO:0000313" key="6">
    <source>
        <dbReference type="Proteomes" id="UP001341840"/>
    </source>
</evidence>
<dbReference type="Gene3D" id="1.10.510.10">
    <property type="entry name" value="Transferase(Phosphotransferase) domain 1"/>
    <property type="match status" value="1"/>
</dbReference>
<feature type="region of interest" description="Disordered" evidence="4">
    <location>
        <begin position="82"/>
        <end position="107"/>
    </location>
</feature>
<dbReference type="PANTHER" id="PTHR47989">
    <property type="entry name" value="OS01G0750732 PROTEIN"/>
    <property type="match status" value="1"/>
</dbReference>
<organism evidence="5 6">
    <name type="scientific">Stylosanthes scabra</name>
    <dbReference type="NCBI Taxonomy" id="79078"/>
    <lineage>
        <taxon>Eukaryota</taxon>
        <taxon>Viridiplantae</taxon>
        <taxon>Streptophyta</taxon>
        <taxon>Embryophyta</taxon>
        <taxon>Tracheophyta</taxon>
        <taxon>Spermatophyta</taxon>
        <taxon>Magnoliopsida</taxon>
        <taxon>eudicotyledons</taxon>
        <taxon>Gunneridae</taxon>
        <taxon>Pentapetalae</taxon>
        <taxon>rosids</taxon>
        <taxon>fabids</taxon>
        <taxon>Fabales</taxon>
        <taxon>Fabaceae</taxon>
        <taxon>Papilionoideae</taxon>
        <taxon>50 kb inversion clade</taxon>
        <taxon>dalbergioids sensu lato</taxon>
        <taxon>Dalbergieae</taxon>
        <taxon>Pterocarpus clade</taxon>
        <taxon>Stylosanthes</taxon>
    </lineage>
</organism>
<keyword evidence="3" id="KW-0067">ATP-binding</keyword>
<evidence type="ECO:0000256" key="2">
    <source>
        <dbReference type="ARBA" id="ARBA00022741"/>
    </source>
</evidence>
<proteinExistence type="predicted"/>
<sequence length="136" mass="14666">MKPISHGKNIVREVNMARQSGTIDSIIDSNMGGYYPSDYVDKFLSLALSCCHDNPEQRPSMLDVVRELEDIMGMLPETETSFSISDITSDSSGKMAKSSSSASASGSNVIREELHMSSYVSGSDLVSGVVPTIVPR</sequence>
<dbReference type="EMBL" id="JASCZI010241791">
    <property type="protein sequence ID" value="MED6206960.1"/>
    <property type="molecule type" value="Genomic_DNA"/>
</dbReference>
<protein>
    <submittedName>
        <fullName evidence="5">Uncharacterized protein</fullName>
    </submittedName>
</protein>
<dbReference type="SUPFAM" id="SSF56112">
    <property type="entry name" value="Protein kinase-like (PK-like)"/>
    <property type="match status" value="1"/>
</dbReference>
<gene>
    <name evidence="5" type="ORF">PIB30_031517</name>
</gene>
<keyword evidence="2" id="KW-0547">Nucleotide-binding</keyword>
<evidence type="ECO:0000256" key="3">
    <source>
        <dbReference type="ARBA" id="ARBA00022840"/>
    </source>
</evidence>
<evidence type="ECO:0000313" key="5">
    <source>
        <dbReference type="EMBL" id="MED6206960.1"/>
    </source>
</evidence>
<dbReference type="PANTHER" id="PTHR47989:SF62">
    <property type="entry name" value="OS05G0423500 PROTEIN"/>
    <property type="match status" value="1"/>
</dbReference>
<keyword evidence="1" id="KW-0808">Transferase</keyword>
<evidence type="ECO:0000256" key="4">
    <source>
        <dbReference type="SAM" id="MobiDB-lite"/>
    </source>
</evidence>
<reference evidence="5 6" key="1">
    <citation type="journal article" date="2023" name="Plants (Basel)">
        <title>Bridging the Gap: Combining Genomics and Transcriptomics Approaches to Understand Stylosanthes scabra, an Orphan Legume from the Brazilian Caatinga.</title>
        <authorList>
            <person name="Ferreira-Neto J.R.C."/>
            <person name="da Silva M.D."/>
            <person name="Binneck E."/>
            <person name="de Melo N.F."/>
            <person name="da Silva R.H."/>
            <person name="de Melo A.L.T.M."/>
            <person name="Pandolfi V."/>
            <person name="Bustamante F.O."/>
            <person name="Brasileiro-Vidal A.C."/>
            <person name="Benko-Iseppon A.M."/>
        </authorList>
    </citation>
    <scope>NUCLEOTIDE SEQUENCE [LARGE SCALE GENOMIC DNA]</scope>
    <source>
        <tissue evidence="5">Leaves</tissue>
    </source>
</reference>
<accession>A0ABU6YC87</accession>
<name>A0ABU6YC87_9FABA</name>
<dbReference type="Proteomes" id="UP001341840">
    <property type="component" value="Unassembled WGS sequence"/>
</dbReference>
<evidence type="ECO:0000256" key="1">
    <source>
        <dbReference type="ARBA" id="ARBA00022527"/>
    </source>
</evidence>
<comment type="caution">
    <text evidence="5">The sequence shown here is derived from an EMBL/GenBank/DDBJ whole genome shotgun (WGS) entry which is preliminary data.</text>
</comment>
<keyword evidence="1" id="KW-0418">Kinase</keyword>
<keyword evidence="6" id="KW-1185">Reference proteome</keyword>
<dbReference type="InterPro" id="IPR011009">
    <property type="entry name" value="Kinase-like_dom_sf"/>
</dbReference>
<keyword evidence="1" id="KW-0723">Serine/threonine-protein kinase</keyword>